<dbReference type="Proteomes" id="UP000663874">
    <property type="component" value="Unassembled WGS sequence"/>
</dbReference>
<feature type="non-terminal residue" evidence="1">
    <location>
        <position position="10"/>
    </location>
</feature>
<name>A0A820MJ37_9BILA</name>
<comment type="caution">
    <text evidence="1">The sequence shown here is derived from an EMBL/GenBank/DDBJ whole genome shotgun (WGS) entry which is preliminary data.</text>
</comment>
<evidence type="ECO:0000313" key="2">
    <source>
        <dbReference type="Proteomes" id="UP000663874"/>
    </source>
</evidence>
<protein>
    <submittedName>
        <fullName evidence="1">Uncharacterized protein</fullName>
    </submittedName>
</protein>
<proteinExistence type="predicted"/>
<accession>A0A820MJ37</accession>
<dbReference type="EMBL" id="CAJOBE010056861">
    <property type="protein sequence ID" value="CAF4374619.1"/>
    <property type="molecule type" value="Genomic_DNA"/>
</dbReference>
<organism evidence="1 2">
    <name type="scientific">Rotaria sordida</name>
    <dbReference type="NCBI Taxonomy" id="392033"/>
    <lineage>
        <taxon>Eukaryota</taxon>
        <taxon>Metazoa</taxon>
        <taxon>Spiralia</taxon>
        <taxon>Gnathifera</taxon>
        <taxon>Rotifera</taxon>
        <taxon>Eurotatoria</taxon>
        <taxon>Bdelloidea</taxon>
        <taxon>Philodinida</taxon>
        <taxon>Philodinidae</taxon>
        <taxon>Rotaria</taxon>
    </lineage>
</organism>
<reference evidence="1" key="1">
    <citation type="submission" date="2021-02" db="EMBL/GenBank/DDBJ databases">
        <authorList>
            <person name="Nowell W R."/>
        </authorList>
    </citation>
    <scope>NUCLEOTIDE SEQUENCE</scope>
</reference>
<evidence type="ECO:0000313" key="1">
    <source>
        <dbReference type="EMBL" id="CAF4374619.1"/>
    </source>
</evidence>
<sequence length="10" mass="1309">MRELEVKFEK</sequence>
<gene>
    <name evidence="1" type="ORF">FNK824_LOCUS43111</name>
</gene>